<dbReference type="SUPFAM" id="SSF52343">
    <property type="entry name" value="Ferredoxin reductase-like, C-terminal NADP-linked domain"/>
    <property type="match status" value="1"/>
</dbReference>
<dbReference type="AlphaFoldDB" id="A0AA41R247"/>
<comment type="subunit">
    <text evidence="11">Heterotetramer of 2 PyrK and 2 PyrD type B subunits.</text>
</comment>
<keyword evidence="9 11" id="KW-0408">Iron</keyword>
<dbReference type="RefSeq" id="WP_246905988.1">
    <property type="nucleotide sequence ID" value="NZ_JALJRB010000008.1"/>
</dbReference>
<keyword evidence="10 11" id="KW-0411">Iron-sulfur</keyword>
<dbReference type="GO" id="GO:0044205">
    <property type="term" value="P:'de novo' UMP biosynthetic process"/>
    <property type="evidence" value="ECO:0007669"/>
    <property type="project" value="UniProtKB-UniRule"/>
</dbReference>
<sequence length="265" mass="28426">MIQQTATVVWQHQVGPACYRMGLSCPEGYASAQPGQFVMVRIGGGLTPLLRRPFSIFAPIASPNHPPGIELLYKALGQGTRWMSRLQPGDTVDLLGPLGRGFATADNPRRIYLAAGGMGVAPIYFLAVHLCRQGVPPVDMHLFLGGRNREELLCRDAFADMGIAVTLTTDDGSEGRQCLITDPLEAAVQDQPPDRLYGCGPHGMLQCVAGIAIRHDIPCQLSMETMMACGIGACLGCAVPDADPAAGYRHVCIDGPVFDVRRIAW</sequence>
<dbReference type="GO" id="GO:0046872">
    <property type="term" value="F:metal ion binding"/>
    <property type="evidence" value="ECO:0007669"/>
    <property type="project" value="UniProtKB-KW"/>
</dbReference>
<comment type="cofactor">
    <cofactor evidence="11 12">
        <name>FAD</name>
        <dbReference type="ChEBI" id="CHEBI:57692"/>
    </cofactor>
    <text evidence="11 12">Binds 1 FAD per subunit.</text>
</comment>
<dbReference type="PANTHER" id="PTHR43513:SF3">
    <property type="entry name" value="DIHYDROOROTATE DEHYDROGENASE B (NAD(+)), ELECTRON TRANSFER SUBUNIT-RELATED"/>
    <property type="match status" value="1"/>
</dbReference>
<dbReference type="InterPro" id="IPR017927">
    <property type="entry name" value="FAD-bd_FR_type"/>
</dbReference>
<evidence type="ECO:0000313" key="15">
    <source>
        <dbReference type="EMBL" id="MCJ8500722.1"/>
    </source>
</evidence>
<reference evidence="15" key="1">
    <citation type="submission" date="2022-04" db="EMBL/GenBank/DDBJ databases">
        <title>Desulfatitalea alkaliphila sp. nov., a novel anaerobic sulfate-reducing bacterium isolated from terrestrial mud volcano, Taman Peninsula, Russia.</title>
        <authorList>
            <person name="Khomyakova M.A."/>
            <person name="Merkel A.Y."/>
            <person name="Slobodkin A.I."/>
        </authorList>
    </citation>
    <scope>NUCLEOTIDE SEQUENCE</scope>
    <source>
        <strain evidence="15">M08but</strain>
    </source>
</reference>
<proteinExistence type="inferred from homology"/>
<dbReference type="InterPro" id="IPR050353">
    <property type="entry name" value="PyrK_electron_transfer"/>
</dbReference>
<organism evidence="15 16">
    <name type="scientific">Desulfatitalea alkaliphila</name>
    <dbReference type="NCBI Taxonomy" id="2929485"/>
    <lineage>
        <taxon>Bacteria</taxon>
        <taxon>Pseudomonadati</taxon>
        <taxon>Thermodesulfobacteriota</taxon>
        <taxon>Desulfobacteria</taxon>
        <taxon>Desulfobacterales</taxon>
        <taxon>Desulfosarcinaceae</taxon>
        <taxon>Desulfatitalea</taxon>
    </lineage>
</organism>
<dbReference type="InterPro" id="IPR019480">
    <property type="entry name" value="Dihydroorotate_DH_Fe-S-bd"/>
</dbReference>
<gene>
    <name evidence="11" type="primary">pyrK</name>
    <name evidence="15" type="ORF">MRX98_09085</name>
</gene>
<dbReference type="Proteomes" id="UP001165427">
    <property type="component" value="Unassembled WGS sequence"/>
</dbReference>
<evidence type="ECO:0000256" key="12">
    <source>
        <dbReference type="PIRSR" id="PIRSR006816-1"/>
    </source>
</evidence>
<dbReference type="EMBL" id="JALJRB010000008">
    <property type="protein sequence ID" value="MCJ8500722.1"/>
    <property type="molecule type" value="Genomic_DNA"/>
</dbReference>
<evidence type="ECO:0000256" key="4">
    <source>
        <dbReference type="ARBA" id="ARBA00022714"/>
    </source>
</evidence>
<evidence type="ECO:0000256" key="10">
    <source>
        <dbReference type="ARBA" id="ARBA00023014"/>
    </source>
</evidence>
<evidence type="ECO:0000313" key="16">
    <source>
        <dbReference type="Proteomes" id="UP001165427"/>
    </source>
</evidence>
<feature type="domain" description="FAD-binding FR-type" evidence="14">
    <location>
        <begin position="1"/>
        <end position="104"/>
    </location>
</feature>
<dbReference type="CDD" id="cd06218">
    <property type="entry name" value="DHOD_e_trans"/>
    <property type="match status" value="1"/>
</dbReference>
<keyword evidence="7 11" id="KW-0665">Pyrimidine biosynthesis</keyword>
<dbReference type="Gene3D" id="2.10.240.10">
    <property type="entry name" value="Dihydroorotate dehydrogenase, electron transfer subunit"/>
    <property type="match status" value="1"/>
</dbReference>
<dbReference type="InterPro" id="IPR001433">
    <property type="entry name" value="OxRdtase_FAD/NAD-bd"/>
</dbReference>
<evidence type="ECO:0000256" key="6">
    <source>
        <dbReference type="ARBA" id="ARBA00022827"/>
    </source>
</evidence>
<feature type="binding site" evidence="11 12">
    <location>
        <begin position="79"/>
        <end position="80"/>
    </location>
    <ligand>
        <name>FAD</name>
        <dbReference type="ChEBI" id="CHEBI:57692"/>
    </ligand>
</feature>
<dbReference type="PROSITE" id="PS51384">
    <property type="entry name" value="FAD_FR"/>
    <property type="match status" value="1"/>
</dbReference>
<dbReference type="InterPro" id="IPR017938">
    <property type="entry name" value="Riboflavin_synthase-like_b-brl"/>
</dbReference>
<dbReference type="Gene3D" id="2.40.30.10">
    <property type="entry name" value="Translation factors"/>
    <property type="match status" value="1"/>
</dbReference>
<dbReference type="InterPro" id="IPR023455">
    <property type="entry name" value="Dihydroorotate_DHASE_ETsu"/>
</dbReference>
<comment type="pathway">
    <text evidence="11">Pyrimidine metabolism; UMP biosynthesis via de novo pathway; orotate from (S)-dihydroorotate (NAD(+) route): step 1/1.</text>
</comment>
<evidence type="ECO:0000256" key="8">
    <source>
        <dbReference type="ARBA" id="ARBA00022982"/>
    </source>
</evidence>
<keyword evidence="6 11" id="KW-0274">FAD</keyword>
<protein>
    <recommendedName>
        <fullName evidence="11">Dihydroorotate dehydrogenase B (NAD(+)), electron transfer subunit</fullName>
    </recommendedName>
    <alternativeName>
        <fullName evidence="11">Dihydroorotate oxidase B, electron transfer subunit</fullName>
    </alternativeName>
</protein>
<dbReference type="InterPro" id="IPR039261">
    <property type="entry name" value="FNR_nucleotide-bd"/>
</dbReference>
<evidence type="ECO:0000259" key="14">
    <source>
        <dbReference type="PROSITE" id="PS51384"/>
    </source>
</evidence>
<feature type="binding site" evidence="11 13">
    <location>
        <position position="237"/>
    </location>
    <ligand>
        <name>[2Fe-2S] cluster</name>
        <dbReference type="ChEBI" id="CHEBI:190135"/>
    </ligand>
</feature>
<evidence type="ECO:0000256" key="3">
    <source>
        <dbReference type="ARBA" id="ARBA00022630"/>
    </source>
</evidence>
<feature type="binding site" evidence="11 13">
    <location>
        <position position="229"/>
    </location>
    <ligand>
        <name>[2Fe-2S] cluster</name>
        <dbReference type="ChEBI" id="CHEBI:190135"/>
    </ligand>
</feature>
<keyword evidence="4 11" id="KW-0001">2Fe-2S</keyword>
<dbReference type="GO" id="GO:0051537">
    <property type="term" value="F:2 iron, 2 sulfur cluster binding"/>
    <property type="evidence" value="ECO:0007669"/>
    <property type="project" value="UniProtKB-KW"/>
</dbReference>
<dbReference type="GO" id="GO:0050660">
    <property type="term" value="F:flavin adenine dinucleotide binding"/>
    <property type="evidence" value="ECO:0007669"/>
    <property type="project" value="InterPro"/>
</dbReference>
<feature type="binding site" evidence="11 12">
    <location>
        <begin position="52"/>
        <end position="55"/>
    </location>
    <ligand>
        <name>FAD</name>
        <dbReference type="ChEBI" id="CHEBI:57692"/>
    </ligand>
</feature>
<dbReference type="SUPFAM" id="SSF63380">
    <property type="entry name" value="Riboflavin synthase domain-like"/>
    <property type="match status" value="1"/>
</dbReference>
<dbReference type="HAMAP" id="MF_01211">
    <property type="entry name" value="DHODB_Fe_S_bind"/>
    <property type="match status" value="1"/>
</dbReference>
<evidence type="ECO:0000256" key="1">
    <source>
        <dbReference type="ARBA" id="ARBA00006422"/>
    </source>
</evidence>
<evidence type="ECO:0000256" key="13">
    <source>
        <dbReference type="PIRSR" id="PIRSR006816-2"/>
    </source>
</evidence>
<dbReference type="Gene3D" id="3.40.50.80">
    <property type="entry name" value="Nucleotide-binding domain of ferredoxin-NADP reductase (FNR) module"/>
    <property type="match status" value="1"/>
</dbReference>
<dbReference type="PANTHER" id="PTHR43513">
    <property type="entry name" value="DIHYDROOROTATE DEHYDROGENASE B (NAD(+)), ELECTRON TRANSFER SUBUNIT"/>
    <property type="match status" value="1"/>
</dbReference>
<comment type="cofactor">
    <cofactor evidence="13">
        <name>[2Fe-2S] cluster</name>
        <dbReference type="ChEBI" id="CHEBI:190135"/>
    </cofactor>
    <text evidence="13">Binds 1 [2Fe-2S] cluster per subunit.</text>
</comment>
<feature type="binding site" evidence="11 13">
    <location>
        <position position="252"/>
    </location>
    <ligand>
        <name>[2Fe-2S] cluster</name>
        <dbReference type="ChEBI" id="CHEBI:190135"/>
    </ligand>
</feature>
<comment type="similarity">
    <text evidence="1 11">Belongs to the PyrK family.</text>
</comment>
<comment type="function">
    <text evidence="11">Responsible for channeling the electrons from the oxidation of dihydroorotate from the FMN redox center in the PyrD type B subunit to the ultimate electron acceptor NAD(+).</text>
</comment>
<evidence type="ECO:0000256" key="2">
    <source>
        <dbReference type="ARBA" id="ARBA00022448"/>
    </source>
</evidence>
<comment type="caution">
    <text evidence="11">Lacks conserved residue(s) required for the propagation of feature annotation.</text>
</comment>
<name>A0AA41R247_9BACT</name>
<keyword evidence="16" id="KW-1185">Reference proteome</keyword>
<dbReference type="GO" id="GO:0009055">
    <property type="term" value="F:electron transfer activity"/>
    <property type="evidence" value="ECO:0007669"/>
    <property type="project" value="UniProtKB-UniRule"/>
</dbReference>
<dbReference type="GO" id="GO:0016491">
    <property type="term" value="F:oxidoreductase activity"/>
    <property type="evidence" value="ECO:0007669"/>
    <property type="project" value="InterPro"/>
</dbReference>
<feature type="binding site" evidence="11 13">
    <location>
        <position position="234"/>
    </location>
    <ligand>
        <name>[2Fe-2S] cluster</name>
        <dbReference type="ChEBI" id="CHEBI:190135"/>
    </ligand>
</feature>
<dbReference type="InterPro" id="IPR037117">
    <property type="entry name" value="Dihydroorotate_DH_ele_sf"/>
</dbReference>
<keyword evidence="3 11" id="KW-0285">Flavoprotein</keyword>
<keyword evidence="8 11" id="KW-0249">Electron transport</keyword>
<accession>A0AA41R247</accession>
<keyword evidence="5 11" id="KW-0479">Metal-binding</keyword>
<dbReference type="PIRSF" id="PIRSF006816">
    <property type="entry name" value="Cyc3_hyd_g"/>
    <property type="match status" value="1"/>
</dbReference>
<evidence type="ECO:0000256" key="5">
    <source>
        <dbReference type="ARBA" id="ARBA00022723"/>
    </source>
</evidence>
<evidence type="ECO:0000256" key="9">
    <source>
        <dbReference type="ARBA" id="ARBA00023004"/>
    </source>
</evidence>
<dbReference type="Pfam" id="PF00175">
    <property type="entry name" value="NAD_binding_1"/>
    <property type="match status" value="1"/>
</dbReference>
<comment type="caution">
    <text evidence="15">The sequence shown here is derived from an EMBL/GenBank/DDBJ whole genome shotgun (WGS) entry which is preliminary data.</text>
</comment>
<evidence type="ECO:0000256" key="7">
    <source>
        <dbReference type="ARBA" id="ARBA00022975"/>
    </source>
</evidence>
<comment type="cofactor">
    <cofactor evidence="11">
        <name>[2Fe-2S] cluster</name>
        <dbReference type="ChEBI" id="CHEBI:190135"/>
    </cofactor>
    <text evidence="11">Binds 1 [2Fe-2S] cluster per subunit.</text>
</comment>
<keyword evidence="2 11" id="KW-0813">Transport</keyword>
<dbReference type="InterPro" id="IPR012165">
    <property type="entry name" value="Cyt_c3_hydrogenase_gsu"/>
</dbReference>
<dbReference type="Pfam" id="PF10418">
    <property type="entry name" value="DHODB_Fe-S_bind"/>
    <property type="match status" value="1"/>
</dbReference>
<evidence type="ECO:0000256" key="11">
    <source>
        <dbReference type="HAMAP-Rule" id="MF_01211"/>
    </source>
</evidence>